<dbReference type="RefSeq" id="WP_189488491.1">
    <property type="nucleotide sequence ID" value="NZ_BMZO01000003.1"/>
</dbReference>
<dbReference type="CDD" id="cd02651">
    <property type="entry name" value="nuc_hydro_IU_UC_XIUA"/>
    <property type="match status" value="1"/>
</dbReference>
<dbReference type="EMBL" id="BMZO01000003">
    <property type="protein sequence ID" value="GHC66585.1"/>
    <property type="molecule type" value="Genomic_DNA"/>
</dbReference>
<keyword evidence="1" id="KW-0378">Hydrolase</keyword>
<evidence type="ECO:0000313" key="5">
    <source>
        <dbReference type="Proteomes" id="UP000641137"/>
    </source>
</evidence>
<organism evidence="4 5">
    <name type="scientific">Limoniibacter endophyticus</name>
    <dbReference type="NCBI Taxonomy" id="1565040"/>
    <lineage>
        <taxon>Bacteria</taxon>
        <taxon>Pseudomonadati</taxon>
        <taxon>Pseudomonadota</taxon>
        <taxon>Alphaproteobacteria</taxon>
        <taxon>Hyphomicrobiales</taxon>
        <taxon>Bartonellaceae</taxon>
        <taxon>Limoniibacter</taxon>
    </lineage>
</organism>
<dbReference type="Proteomes" id="UP000641137">
    <property type="component" value="Unassembled WGS sequence"/>
</dbReference>
<dbReference type="SUPFAM" id="SSF53590">
    <property type="entry name" value="Nucleoside hydrolase"/>
    <property type="match status" value="1"/>
</dbReference>
<evidence type="ECO:0000313" key="4">
    <source>
        <dbReference type="EMBL" id="GHC66585.1"/>
    </source>
</evidence>
<reference evidence="4" key="1">
    <citation type="journal article" date="2014" name="Int. J. Syst. Evol. Microbiol.">
        <title>Complete genome sequence of Corynebacterium casei LMG S-19264T (=DSM 44701T), isolated from a smear-ripened cheese.</title>
        <authorList>
            <consortium name="US DOE Joint Genome Institute (JGI-PGF)"/>
            <person name="Walter F."/>
            <person name="Albersmeier A."/>
            <person name="Kalinowski J."/>
            <person name="Ruckert C."/>
        </authorList>
    </citation>
    <scope>NUCLEOTIDE SEQUENCE</scope>
    <source>
        <strain evidence="4">KCTC 42097</strain>
    </source>
</reference>
<dbReference type="GO" id="GO:0008477">
    <property type="term" value="F:purine nucleosidase activity"/>
    <property type="evidence" value="ECO:0007669"/>
    <property type="project" value="TreeGrafter"/>
</dbReference>
<evidence type="ECO:0000256" key="1">
    <source>
        <dbReference type="ARBA" id="ARBA00022801"/>
    </source>
</evidence>
<dbReference type="GO" id="GO:0006152">
    <property type="term" value="P:purine nucleoside catabolic process"/>
    <property type="evidence" value="ECO:0007669"/>
    <property type="project" value="TreeGrafter"/>
</dbReference>
<comment type="caution">
    <text evidence="4">The sequence shown here is derived from an EMBL/GenBank/DDBJ whole genome shotgun (WGS) entry which is preliminary data.</text>
</comment>
<dbReference type="Pfam" id="PF01156">
    <property type="entry name" value="IU_nuc_hydro"/>
    <property type="match status" value="1"/>
</dbReference>
<gene>
    <name evidence="4" type="ORF">GCM10010136_09790</name>
</gene>
<dbReference type="GO" id="GO:0045437">
    <property type="term" value="F:uridine nucleosidase activity"/>
    <property type="evidence" value="ECO:0007669"/>
    <property type="project" value="UniProtKB-ARBA"/>
</dbReference>
<dbReference type="Gene3D" id="3.90.245.10">
    <property type="entry name" value="Ribonucleoside hydrolase-like"/>
    <property type="match status" value="1"/>
</dbReference>
<evidence type="ECO:0000259" key="3">
    <source>
        <dbReference type="Pfam" id="PF01156"/>
    </source>
</evidence>
<feature type="domain" description="Inosine/uridine-preferring nucleoside hydrolase" evidence="3">
    <location>
        <begin position="7"/>
        <end position="303"/>
    </location>
</feature>
<dbReference type="PROSITE" id="PS01247">
    <property type="entry name" value="IUNH"/>
    <property type="match status" value="1"/>
</dbReference>
<dbReference type="InterPro" id="IPR001910">
    <property type="entry name" value="Inosine/uridine_hydrolase_dom"/>
</dbReference>
<proteinExistence type="predicted"/>
<name>A0A8J3DG51_9HYPH</name>
<keyword evidence="2" id="KW-0326">Glycosidase</keyword>
<accession>A0A8J3DG51</accession>
<dbReference type="InterPro" id="IPR036452">
    <property type="entry name" value="Ribo_hydro-like"/>
</dbReference>
<protein>
    <submittedName>
        <fullName evidence="4">Ribosylpyrimidine nucleosidase</fullName>
    </submittedName>
</protein>
<dbReference type="InterPro" id="IPR015910">
    <property type="entry name" value="I/U_nuclsd_hydro_CS"/>
</dbReference>
<evidence type="ECO:0000256" key="2">
    <source>
        <dbReference type="ARBA" id="ARBA00023295"/>
    </source>
</evidence>
<reference evidence="4" key="2">
    <citation type="submission" date="2020-09" db="EMBL/GenBank/DDBJ databases">
        <authorList>
            <person name="Sun Q."/>
            <person name="Kim S."/>
        </authorList>
    </citation>
    <scope>NUCLEOTIDE SEQUENCE</scope>
    <source>
        <strain evidence="4">KCTC 42097</strain>
    </source>
</reference>
<dbReference type="GO" id="GO:0005829">
    <property type="term" value="C:cytosol"/>
    <property type="evidence" value="ECO:0007669"/>
    <property type="project" value="TreeGrafter"/>
</dbReference>
<dbReference type="AlphaFoldDB" id="A0A8J3DG51"/>
<dbReference type="InterPro" id="IPR023186">
    <property type="entry name" value="IUNH"/>
</dbReference>
<keyword evidence="5" id="KW-1185">Reference proteome</keyword>
<sequence>MEKPRKIIIDTDPGQDDAIALLLALASPEIEVLGLSVVAGNVPLQLTTINARKICELAGRPDLPIYAGAEVPLMRTLVTAEHVHGKNGLDGPDLPDPQMPLQTGHAVDYLIDTLMQEDVGAITLCALGPLTNLALALRKEPKIAPRIREIILMGGAFSEGGNITPSAEFNFYVDPHAAKIVFGAGVPLVMMPLDVTHQALTSDAALESIAAPRTAVAVAAHALLNYHDRFDAQKYGGEGAPLHDPCVIAYLVNPALFSGRQCNVEIETESSLTQGMSVVDWWSVTGREKNAMVMRSIDRDGFFSLLTERLGRYL</sequence>
<dbReference type="PANTHER" id="PTHR12304:SF4">
    <property type="entry name" value="URIDINE NUCLEOSIDASE"/>
    <property type="match status" value="1"/>
</dbReference>
<dbReference type="PANTHER" id="PTHR12304">
    <property type="entry name" value="INOSINE-URIDINE PREFERRING NUCLEOSIDE HYDROLASE"/>
    <property type="match status" value="1"/>
</dbReference>